<organism evidence="2 3">
    <name type="scientific">Mycolicibacterium fortuitum subsp. fortuitum DSM 46621 = ATCC 6841 = JCM 6387</name>
    <dbReference type="NCBI Taxonomy" id="1214102"/>
    <lineage>
        <taxon>Bacteria</taxon>
        <taxon>Bacillati</taxon>
        <taxon>Actinomycetota</taxon>
        <taxon>Actinomycetes</taxon>
        <taxon>Mycobacteriales</taxon>
        <taxon>Mycobacteriaceae</taxon>
        <taxon>Mycolicibacterium</taxon>
    </lineage>
</organism>
<keyword evidence="1" id="KW-0560">Oxidoreductase</keyword>
<dbReference type="Proteomes" id="UP000006043">
    <property type="component" value="Unassembled WGS sequence"/>
</dbReference>
<evidence type="ECO:0000256" key="1">
    <source>
        <dbReference type="ARBA" id="ARBA00023002"/>
    </source>
</evidence>
<name>K0URM8_MYCFO</name>
<dbReference type="InterPro" id="IPR036291">
    <property type="entry name" value="NAD(P)-bd_dom_sf"/>
</dbReference>
<dbReference type="EMBL" id="ALQB01000105">
    <property type="protein sequence ID" value="EJZ09782.1"/>
    <property type="molecule type" value="Genomic_DNA"/>
</dbReference>
<dbReference type="InterPro" id="IPR002347">
    <property type="entry name" value="SDR_fam"/>
</dbReference>
<dbReference type="CDD" id="cd05233">
    <property type="entry name" value="SDR_c"/>
    <property type="match status" value="1"/>
</dbReference>
<proteinExistence type="predicted"/>
<accession>K0URM8</accession>
<evidence type="ECO:0000313" key="3">
    <source>
        <dbReference type="Proteomes" id="UP000006043"/>
    </source>
</evidence>
<dbReference type="PANTHER" id="PTHR43658">
    <property type="entry name" value="SHORT-CHAIN DEHYDROGENASE/REDUCTASE"/>
    <property type="match status" value="1"/>
</dbReference>
<dbReference type="Pfam" id="PF00106">
    <property type="entry name" value="adh_short"/>
    <property type="match status" value="1"/>
</dbReference>
<sequence length="284" mass="29802">MDLIMVKIAVVTGGAGGMGLAAARVIGRDCAVLICDVDAARLASAQRDLNASGVDCATATCDITDPASVRQLVEQAQQLGTVMSVVHTAGVSPSMGSAEMILRINALGTVLVNEAFLGIAQPGMAVVNVASVAGHQLPGLAAPTRRYKRALQDRDRFYRDLLSSCNRIPRTWQPQIAYVLSKNFVIWYSAAMATRFGEKGARVLSVSPGSFDTAMGKLEEGAGAGTLAERSALKRFGQPGEIAELLAFCAGDKPGYLTGVDIICDGGVTAAMRPLDTVRMARSR</sequence>
<dbReference type="SUPFAM" id="SSF51735">
    <property type="entry name" value="NAD(P)-binding Rossmann-fold domains"/>
    <property type="match status" value="1"/>
</dbReference>
<dbReference type="PATRIC" id="fig|1214102.3.peg.4276"/>
<dbReference type="AlphaFoldDB" id="K0URM8"/>
<reference evidence="2 3" key="1">
    <citation type="journal article" date="2012" name="J. Bacteriol.">
        <title>Complete Genome Sequence of Mycobacterium fortuitum subsp. fortuitum Type Strain DSM46621.</title>
        <authorList>
            <person name="Ho Y.S."/>
            <person name="Adroub S.A."/>
            <person name="Aleisa F."/>
            <person name="Mahmood H."/>
            <person name="Othoum G."/>
            <person name="Rashid F."/>
            <person name="Zaher M."/>
            <person name="Ali S."/>
            <person name="Bitter W."/>
            <person name="Pain A."/>
            <person name="Abdallah A.M."/>
        </authorList>
    </citation>
    <scope>NUCLEOTIDE SEQUENCE [LARGE SCALE GENOMIC DNA]</scope>
    <source>
        <strain evidence="3">DSM46621</strain>
    </source>
</reference>
<dbReference type="GO" id="GO:0016491">
    <property type="term" value="F:oxidoreductase activity"/>
    <property type="evidence" value="ECO:0007669"/>
    <property type="project" value="UniProtKB-KW"/>
</dbReference>
<protein>
    <submittedName>
        <fullName evidence="2">Short-chain dehydrogenase/reductase SDR</fullName>
    </submittedName>
</protein>
<dbReference type="HOGENOM" id="CLU_010194_1_0_11"/>
<gene>
    <name evidence="2" type="ORF">MFORT_21635</name>
</gene>
<dbReference type="Pfam" id="PF13561">
    <property type="entry name" value="adh_short_C2"/>
    <property type="match status" value="1"/>
</dbReference>
<dbReference type="PANTHER" id="PTHR43658:SF8">
    <property type="entry name" value="17-BETA-HYDROXYSTEROID DEHYDROGENASE 14-RELATED"/>
    <property type="match status" value="1"/>
</dbReference>
<dbReference type="Gene3D" id="3.40.50.720">
    <property type="entry name" value="NAD(P)-binding Rossmann-like Domain"/>
    <property type="match status" value="1"/>
</dbReference>
<dbReference type="PRINTS" id="PR00081">
    <property type="entry name" value="GDHRDH"/>
</dbReference>
<comment type="caution">
    <text evidence="2">The sequence shown here is derived from an EMBL/GenBank/DDBJ whole genome shotgun (WGS) entry which is preliminary data.</text>
</comment>
<evidence type="ECO:0000313" key="2">
    <source>
        <dbReference type="EMBL" id="EJZ09782.1"/>
    </source>
</evidence>